<accession>A0A328AZR3</accession>
<proteinExistence type="predicted"/>
<evidence type="ECO:0000313" key="4">
    <source>
        <dbReference type="Proteomes" id="UP000249842"/>
    </source>
</evidence>
<evidence type="ECO:0000256" key="1">
    <source>
        <dbReference type="SAM" id="MobiDB-lite"/>
    </source>
</evidence>
<dbReference type="GO" id="GO:0007165">
    <property type="term" value="P:signal transduction"/>
    <property type="evidence" value="ECO:0007669"/>
    <property type="project" value="InterPro"/>
</dbReference>
<evidence type="ECO:0000313" key="3">
    <source>
        <dbReference type="EMBL" id="RAK60107.1"/>
    </source>
</evidence>
<feature type="domain" description="TIR" evidence="2">
    <location>
        <begin position="65"/>
        <end position="140"/>
    </location>
</feature>
<dbReference type="InterPro" id="IPR035897">
    <property type="entry name" value="Toll_tir_struct_dom_sf"/>
</dbReference>
<name>A0A328AZR3_9CAUL</name>
<dbReference type="Gene3D" id="1.25.40.10">
    <property type="entry name" value="Tetratricopeptide repeat domain"/>
    <property type="match status" value="1"/>
</dbReference>
<organism evidence="3 4">
    <name type="scientific">Phenylobacterium hankyongense</name>
    <dbReference type="NCBI Taxonomy" id="1813876"/>
    <lineage>
        <taxon>Bacteria</taxon>
        <taxon>Pseudomonadati</taxon>
        <taxon>Pseudomonadota</taxon>
        <taxon>Alphaproteobacteria</taxon>
        <taxon>Caulobacterales</taxon>
        <taxon>Caulobacteraceae</taxon>
        <taxon>Phenylobacterium</taxon>
    </lineage>
</organism>
<dbReference type="SUPFAM" id="SSF52200">
    <property type="entry name" value="Toll/Interleukin receptor TIR domain"/>
    <property type="match status" value="1"/>
</dbReference>
<dbReference type="OrthoDB" id="7875107at2"/>
<keyword evidence="4" id="KW-1185">Reference proteome</keyword>
<comment type="caution">
    <text evidence="3">The sequence shown here is derived from an EMBL/GenBank/DDBJ whole genome shotgun (WGS) entry which is preliminary data.</text>
</comment>
<sequence>MTAVNRSRTLGGELRPRRSLQIPPEVDAQSLTPFARRGQELHYSLCAFVRGGRSIMVEKPLRGTIFLSHTRQNKDFVEQVLTALDVSNTFYDTKTIAPGQSTIEAMKSAVGTAAVFVLFHSERFKSDWVNFEKDLAEVQRIASPASKVLVCPIDGATYASLPEWMKRFMTATEAFRPNDIARTINYLYRASLAEIDRPPPPHPGREKLKREISLAIMRHTATTGKPLSALVLTGVQGMGRGTLAAELVTEAYRGMRPGGPVFDIAPSGDAVDWHLRLFEDLSGSLSDADAAAQIEAFNGLEATAQAQVLLSSLRHWGDLNQVVTIRHRWGLRDKGHALRPWLAALLEALAAEPSIRLILISERQLPRVQLSAIENVKQFSLEELDDETIQFILTDRIAPRYLDVQRLPSLAAQIKGHPATANYSAYLVNGGRSIESLVINSDPVRAYQDLILAEIFDADVLSIIQKKILKLLSWFPKLSTQMIASVLNEQDRKTLAEELWELNEFSLIDQAESGKYKAPAVVSSTYRRRETDFDQEVFSEISRVLIEQFEHNELDYDLIDSLVVAVVSSGVELSERLLSSLTVARLEPVIEREYFEGIAASRGEDVRLHFQRCSSLAALAMWMPTSDDSLENVLFYGADASVRSGSYPSEMIALMREKGFLSADFIEASYLYHMKRDFEKAARVLSSSLSATGFRLRNVRLLTRIYLRSGQFPLALDTLAKVPEARLLRDTGLVMMKVKALRGTRNRPEAERLLSGLRNAADEYGDYALYQASAGLRAGRYNEALTWIEKARKSPRANQAAISLLQCACEIESGDNSSLATTVALARSMNRDSDALQLQARAALVGGDWRSAEGYITQVKTKDWFDLNINLRVLEAKLADPATLRDPVAIRDAKAAREDLLRQAADAVEGSSFA</sequence>
<gene>
    <name evidence="3" type="ORF">DJ021_09955</name>
</gene>
<feature type="region of interest" description="Disordered" evidence="1">
    <location>
        <begin position="1"/>
        <end position="21"/>
    </location>
</feature>
<dbReference type="InterPro" id="IPR000157">
    <property type="entry name" value="TIR_dom"/>
</dbReference>
<reference evidence="4" key="1">
    <citation type="submission" date="2018-05" db="EMBL/GenBank/DDBJ databases">
        <authorList>
            <person name="Li X."/>
        </authorList>
    </citation>
    <scope>NUCLEOTIDE SEQUENCE [LARGE SCALE GENOMIC DNA]</scope>
    <source>
        <strain evidence="4">HKS-05</strain>
    </source>
</reference>
<dbReference type="EMBL" id="QFYP01000001">
    <property type="protein sequence ID" value="RAK60107.1"/>
    <property type="molecule type" value="Genomic_DNA"/>
</dbReference>
<dbReference type="AlphaFoldDB" id="A0A328AZR3"/>
<dbReference type="Gene3D" id="3.40.50.10140">
    <property type="entry name" value="Toll/interleukin-1 receptor homology (TIR) domain"/>
    <property type="match status" value="1"/>
</dbReference>
<evidence type="ECO:0000259" key="2">
    <source>
        <dbReference type="Pfam" id="PF13676"/>
    </source>
</evidence>
<dbReference type="InterPro" id="IPR011990">
    <property type="entry name" value="TPR-like_helical_dom_sf"/>
</dbReference>
<dbReference type="Proteomes" id="UP000249842">
    <property type="component" value="Unassembled WGS sequence"/>
</dbReference>
<dbReference type="SUPFAM" id="SSF48452">
    <property type="entry name" value="TPR-like"/>
    <property type="match status" value="1"/>
</dbReference>
<dbReference type="Pfam" id="PF13676">
    <property type="entry name" value="TIR_2"/>
    <property type="match status" value="1"/>
</dbReference>
<protein>
    <recommendedName>
        <fullName evidence="2">TIR domain-containing protein</fullName>
    </recommendedName>
</protein>